<dbReference type="GO" id="GO:0005655">
    <property type="term" value="C:nucleolar ribonuclease P complex"/>
    <property type="evidence" value="ECO:0007669"/>
    <property type="project" value="InterPro"/>
</dbReference>
<dbReference type="InterPro" id="IPR055079">
    <property type="entry name" value="POP1_C"/>
</dbReference>
<reference evidence="7" key="1">
    <citation type="journal article" date="2018" name="PLoS Negl. Trop. Dis.">
        <title>An insight into the salivary gland and fat body transcriptome of Panstrongylus lignarius (Hemiptera: Heteroptera), the main vector of Chagas disease in Peru.</title>
        <authorList>
            <person name="Nevoa J.C."/>
            <person name="Mendes M.T."/>
            <person name="da Silva M.V."/>
            <person name="Soares S.C."/>
            <person name="Oliveira C.J.F."/>
            <person name="Ribeiro J.M.C."/>
        </authorList>
    </citation>
    <scope>NUCLEOTIDE SEQUENCE</scope>
</reference>
<evidence type="ECO:0000259" key="4">
    <source>
        <dbReference type="Pfam" id="PF06978"/>
    </source>
</evidence>
<evidence type="ECO:0000256" key="3">
    <source>
        <dbReference type="ARBA" id="ARBA00023242"/>
    </source>
</evidence>
<evidence type="ECO:0000313" key="7">
    <source>
        <dbReference type="EMBL" id="JAW08672.1"/>
    </source>
</evidence>
<evidence type="ECO:0000256" key="2">
    <source>
        <dbReference type="ARBA" id="ARBA00022694"/>
    </source>
</evidence>
<dbReference type="EMBL" id="GFTR01007754">
    <property type="protein sequence ID" value="JAW08672.1"/>
    <property type="molecule type" value="Transcribed_RNA"/>
</dbReference>
<evidence type="ECO:0000256" key="1">
    <source>
        <dbReference type="ARBA" id="ARBA00004123"/>
    </source>
</evidence>
<sequence length="691" mass="78517">MVNKWGYKLPITPNDKSYRACYRATANHCLLQDISYYNCIELTGVESVLLSGLSRHTSAETGLTFAAQATITGSREGSVTFYQSGKYPFGAIGEVSFIWKPKCINGVPIRSIWLWSHPGFHEELLKELISTFNLSEMESEEPMEVSEVANEIEMKKIQLRNVPYVRTPKYSNNQGISLIVLKDTLNRFRLTGPLSQAVLSHSLKPICIDKRSQEGGSDWVNDYYFGEYQNAKVACVAQQNFWLLIKEIYSPSQLTPRIILPLTVLDPRFNMPSSRTKAVDTSSTEELIPFEGSLEAAHLESPLWSYTVRDSVTKKKLSTEQINRMRSEKLVPGLEVESLQDNVAEDIPCLPIILIQRPGSQESSKRLGYGCGWDVISPCGYAIPLWLSFVLSGARTGGLREAEAFYRESGSHPIHQQPDTAVGKAEENEKRLETTEEFFRLPPAKRRNYIKLNIPTPFYCPWSVLTKDWEGTAEFYVMRNKKILYLLHACVKKRTVDCVNLLNEIDVANGAIIPVRIDLKGKGMLDSNAHICLLHENDLNSNPLEPQKTDELHQERLNLRTEHHKLLKHLARKRYKARVAEREESSKCDKDYKQTILDHSSVNCIEEHSKTMRRLWLPSCTTIKDICSRTVFGFVSNGDYCFTEGISSGVGYVILSGLKEYLKTRITTKNVILIRCTNTDQYRLATFNIIC</sequence>
<dbReference type="Pfam" id="PF08170">
    <property type="entry name" value="POPLD"/>
    <property type="match status" value="1"/>
</dbReference>
<comment type="subcellular location">
    <subcellularLocation>
        <location evidence="1">Nucleus</location>
    </subcellularLocation>
</comment>
<name>A0A224XJA4_9HEMI</name>
<dbReference type="Pfam" id="PF06978">
    <property type="entry name" value="POP1_N"/>
    <property type="match status" value="1"/>
</dbReference>
<dbReference type="PANTHER" id="PTHR22731">
    <property type="entry name" value="RIBONUCLEASES P/MRP PROTEIN SUBUNIT POP1"/>
    <property type="match status" value="1"/>
</dbReference>
<dbReference type="GO" id="GO:0001682">
    <property type="term" value="P:tRNA 5'-leader removal"/>
    <property type="evidence" value="ECO:0007669"/>
    <property type="project" value="InterPro"/>
</dbReference>
<dbReference type="InterPro" id="IPR009723">
    <property type="entry name" value="Pop1_N"/>
</dbReference>
<dbReference type="PANTHER" id="PTHR22731:SF3">
    <property type="entry name" value="RIBONUCLEASES P_MRP PROTEIN SUBUNIT POP1"/>
    <property type="match status" value="1"/>
</dbReference>
<organism evidence="7">
    <name type="scientific">Panstrongylus lignarius</name>
    <dbReference type="NCBI Taxonomy" id="156445"/>
    <lineage>
        <taxon>Eukaryota</taxon>
        <taxon>Metazoa</taxon>
        <taxon>Ecdysozoa</taxon>
        <taxon>Arthropoda</taxon>
        <taxon>Hexapoda</taxon>
        <taxon>Insecta</taxon>
        <taxon>Pterygota</taxon>
        <taxon>Neoptera</taxon>
        <taxon>Paraneoptera</taxon>
        <taxon>Hemiptera</taxon>
        <taxon>Heteroptera</taxon>
        <taxon>Panheteroptera</taxon>
        <taxon>Cimicomorpha</taxon>
        <taxon>Reduviidae</taxon>
        <taxon>Triatominae</taxon>
        <taxon>Panstrongylus</taxon>
    </lineage>
</organism>
<feature type="domain" description="POP1 C-terminal" evidence="6">
    <location>
        <begin position="511"/>
        <end position="690"/>
    </location>
</feature>
<accession>A0A224XJA4</accession>
<dbReference type="Pfam" id="PF22770">
    <property type="entry name" value="POP1_C"/>
    <property type="match status" value="1"/>
</dbReference>
<evidence type="ECO:0000259" key="5">
    <source>
        <dbReference type="Pfam" id="PF08170"/>
    </source>
</evidence>
<dbReference type="InterPro" id="IPR039182">
    <property type="entry name" value="Pop1"/>
</dbReference>
<feature type="domain" description="Pop1 N-terminal" evidence="4">
    <location>
        <begin position="1"/>
        <end position="44"/>
    </location>
</feature>
<dbReference type="InterPro" id="IPR012590">
    <property type="entry name" value="POPLD_dom"/>
</dbReference>
<keyword evidence="2" id="KW-0819">tRNA processing</keyword>
<proteinExistence type="predicted"/>
<feature type="domain" description="POPLD" evidence="5">
    <location>
        <begin position="372"/>
        <end position="462"/>
    </location>
</feature>
<protein>
    <submittedName>
        <fullName evidence="7">Putative ribonucleasep/mrp protein subunit pop1</fullName>
    </submittedName>
</protein>
<dbReference type="AlphaFoldDB" id="A0A224XJA4"/>
<keyword evidence="3" id="KW-0539">Nucleus</keyword>
<evidence type="ECO:0000259" key="6">
    <source>
        <dbReference type="Pfam" id="PF22770"/>
    </source>
</evidence>
<dbReference type="GO" id="GO:0000172">
    <property type="term" value="C:ribonuclease MRP complex"/>
    <property type="evidence" value="ECO:0007669"/>
    <property type="project" value="InterPro"/>
</dbReference>